<feature type="region of interest" description="Disordered" evidence="1">
    <location>
        <begin position="63"/>
        <end position="130"/>
    </location>
</feature>
<sequence length="156" mass="16919">DRTGTGKTDRSEDEFLDANDLEEWVAEIYHKTVFELPSNTMSGCPPCPPCPPDPCADPCPPDPCEPEPDPCKPEPDPCEPVPDPCEPVPDPCEPEPAPATDPCPPDPCEAPASPPDPCKEEESKPAEVELPAPPCNCRIDNYPMNLTTEINKNDKC</sequence>
<keyword evidence="3" id="KW-1185">Reference proteome</keyword>
<accession>A0A1D2MXT9</accession>
<name>A0A1D2MXT9_ORCCI</name>
<dbReference type="PRINTS" id="PR00021">
    <property type="entry name" value="PRORICH"/>
</dbReference>
<protein>
    <submittedName>
        <fullName evidence="2">Uncharacterized protein</fullName>
    </submittedName>
</protein>
<organism evidence="2 3">
    <name type="scientific">Orchesella cincta</name>
    <name type="common">Springtail</name>
    <name type="synonym">Podura cincta</name>
    <dbReference type="NCBI Taxonomy" id="48709"/>
    <lineage>
        <taxon>Eukaryota</taxon>
        <taxon>Metazoa</taxon>
        <taxon>Ecdysozoa</taxon>
        <taxon>Arthropoda</taxon>
        <taxon>Hexapoda</taxon>
        <taxon>Collembola</taxon>
        <taxon>Entomobryomorpha</taxon>
        <taxon>Entomobryoidea</taxon>
        <taxon>Orchesellidae</taxon>
        <taxon>Orchesellinae</taxon>
        <taxon>Orchesella</taxon>
    </lineage>
</organism>
<reference evidence="2 3" key="1">
    <citation type="journal article" date="2016" name="Genome Biol. Evol.">
        <title>Gene Family Evolution Reflects Adaptation to Soil Environmental Stressors in the Genome of the Collembolan Orchesella cincta.</title>
        <authorList>
            <person name="Faddeeva-Vakhrusheva A."/>
            <person name="Derks M.F."/>
            <person name="Anvar S.Y."/>
            <person name="Agamennone V."/>
            <person name="Suring W."/>
            <person name="Smit S."/>
            <person name="van Straalen N.M."/>
            <person name="Roelofs D."/>
        </authorList>
    </citation>
    <scope>NUCLEOTIDE SEQUENCE [LARGE SCALE GENOMIC DNA]</scope>
    <source>
        <tissue evidence="2">Mixed pool</tissue>
    </source>
</reference>
<dbReference type="AlphaFoldDB" id="A0A1D2MXT9"/>
<feature type="non-terminal residue" evidence="2">
    <location>
        <position position="1"/>
    </location>
</feature>
<gene>
    <name evidence="2" type="ORF">Ocin01_08867</name>
</gene>
<proteinExistence type="predicted"/>
<evidence type="ECO:0000313" key="2">
    <source>
        <dbReference type="EMBL" id="ODM97820.1"/>
    </source>
</evidence>
<evidence type="ECO:0000313" key="3">
    <source>
        <dbReference type="Proteomes" id="UP000094527"/>
    </source>
</evidence>
<dbReference type="Proteomes" id="UP000094527">
    <property type="component" value="Unassembled WGS sequence"/>
</dbReference>
<dbReference type="EMBL" id="LJIJ01000408">
    <property type="protein sequence ID" value="ODM97820.1"/>
    <property type="molecule type" value="Genomic_DNA"/>
</dbReference>
<feature type="compositionally biased region" description="Pro residues" evidence="1">
    <location>
        <begin position="78"/>
        <end position="116"/>
    </location>
</feature>
<comment type="caution">
    <text evidence="2">The sequence shown here is derived from an EMBL/GenBank/DDBJ whole genome shotgun (WGS) entry which is preliminary data.</text>
</comment>
<feature type="compositionally biased region" description="Basic and acidic residues" evidence="1">
    <location>
        <begin position="117"/>
        <end position="127"/>
    </location>
</feature>
<evidence type="ECO:0000256" key="1">
    <source>
        <dbReference type="SAM" id="MobiDB-lite"/>
    </source>
</evidence>